<feature type="domain" description="GAIN-B" evidence="17">
    <location>
        <begin position="1152"/>
        <end position="1303"/>
    </location>
</feature>
<keyword evidence="10" id="KW-1015">Disulfide bond</keyword>
<evidence type="ECO:0000256" key="7">
    <source>
        <dbReference type="ARBA" id="ARBA00022989"/>
    </source>
</evidence>
<feature type="compositionally biased region" description="Polar residues" evidence="13">
    <location>
        <begin position="2417"/>
        <end position="2433"/>
    </location>
</feature>
<feature type="transmembrane region" description="Helical" evidence="14">
    <location>
        <begin position="1570"/>
        <end position="1589"/>
    </location>
</feature>
<evidence type="ECO:0000313" key="19">
    <source>
        <dbReference type="Ensembl" id="ENSSLDP00000012098.1"/>
    </source>
</evidence>
<proteinExistence type="inferred from homology"/>
<dbReference type="Pfam" id="PF20519">
    <property type="entry name" value="Polycystin_dom"/>
    <property type="match status" value="1"/>
</dbReference>
<dbReference type="SUPFAM" id="SSF49723">
    <property type="entry name" value="Lipase/lipooxygenase domain (PLAT/LH2 domain)"/>
    <property type="match status" value="1"/>
</dbReference>
<dbReference type="GO" id="GO:0006816">
    <property type="term" value="P:calcium ion transport"/>
    <property type="evidence" value="ECO:0007669"/>
    <property type="project" value="TreeGrafter"/>
</dbReference>
<evidence type="ECO:0000256" key="9">
    <source>
        <dbReference type="ARBA" id="ARBA00023136"/>
    </source>
</evidence>
<feature type="transmembrane region" description="Helical" evidence="14">
    <location>
        <begin position="2034"/>
        <end position="2054"/>
    </location>
</feature>
<dbReference type="InterPro" id="IPR002859">
    <property type="entry name" value="PKD/REJ-like"/>
</dbReference>
<dbReference type="PROSITE" id="PS51111">
    <property type="entry name" value="REJ"/>
    <property type="match status" value="1"/>
</dbReference>
<evidence type="ECO:0000256" key="12">
    <source>
        <dbReference type="PROSITE-ProRule" id="PRU00152"/>
    </source>
</evidence>
<dbReference type="Gene3D" id="2.60.60.20">
    <property type="entry name" value="PLAT/LH2 domain"/>
    <property type="match status" value="1"/>
</dbReference>
<evidence type="ECO:0000256" key="4">
    <source>
        <dbReference type="ARBA" id="ARBA00022475"/>
    </source>
</evidence>
<organism evidence="19 20">
    <name type="scientific">Seriola lalandi dorsalis</name>
    <dbReference type="NCBI Taxonomy" id="1841481"/>
    <lineage>
        <taxon>Eukaryota</taxon>
        <taxon>Metazoa</taxon>
        <taxon>Chordata</taxon>
        <taxon>Craniata</taxon>
        <taxon>Vertebrata</taxon>
        <taxon>Euteleostomi</taxon>
        <taxon>Actinopterygii</taxon>
        <taxon>Neopterygii</taxon>
        <taxon>Teleostei</taxon>
        <taxon>Neoteleostei</taxon>
        <taxon>Acanthomorphata</taxon>
        <taxon>Carangaria</taxon>
        <taxon>Carangiformes</taxon>
        <taxon>Carangidae</taxon>
        <taxon>Seriola</taxon>
    </lineage>
</organism>
<dbReference type="CDD" id="cd00146">
    <property type="entry name" value="PKD"/>
    <property type="match status" value="1"/>
</dbReference>
<dbReference type="PROSITE" id="PS50093">
    <property type="entry name" value="PKD"/>
    <property type="match status" value="2"/>
</dbReference>
<dbReference type="Ensembl" id="ENSSLDT00000012543.1">
    <property type="protein sequence ID" value="ENSSLDP00000012098.1"/>
    <property type="gene ID" value="ENSSLDG00000009531.1"/>
</dbReference>
<dbReference type="InterPro" id="IPR014010">
    <property type="entry name" value="REJ_dom"/>
</dbReference>
<dbReference type="Gene3D" id="2.60.40.10">
    <property type="entry name" value="Immunoglobulins"/>
    <property type="match status" value="3"/>
</dbReference>
<dbReference type="InterPro" id="IPR046791">
    <property type="entry name" value="Polycystin_dom"/>
</dbReference>
<dbReference type="PANTHER" id="PTHR46730:SF4">
    <property type="entry name" value="POLYCYSTIC KIDNEY DISEASE PROTEIN 1-LIKE 1"/>
    <property type="match status" value="1"/>
</dbReference>
<accession>A0A3B4XJB1</accession>
<evidence type="ECO:0000256" key="14">
    <source>
        <dbReference type="SAM" id="Phobius"/>
    </source>
</evidence>
<reference evidence="19" key="1">
    <citation type="submission" date="2025-08" db="UniProtKB">
        <authorList>
            <consortium name="Ensembl"/>
        </authorList>
    </citation>
    <scope>IDENTIFICATION</scope>
</reference>
<keyword evidence="9 14" id="KW-0472">Membrane</keyword>
<keyword evidence="20" id="KW-1185">Reference proteome</keyword>
<protein>
    <submittedName>
        <fullName evidence="19">Polycystin 1 like 1, transient receptor potential channel interacting</fullName>
    </submittedName>
</protein>
<evidence type="ECO:0000256" key="8">
    <source>
        <dbReference type="ARBA" id="ARBA00023069"/>
    </source>
</evidence>
<evidence type="ECO:0000259" key="15">
    <source>
        <dbReference type="PROSITE" id="PS50093"/>
    </source>
</evidence>
<feature type="domain" description="PKD" evidence="15">
    <location>
        <begin position="154"/>
        <end position="206"/>
    </location>
</feature>
<dbReference type="GO" id="GO:0005886">
    <property type="term" value="C:plasma membrane"/>
    <property type="evidence" value="ECO:0007669"/>
    <property type="project" value="UniProtKB-SubCell"/>
</dbReference>
<evidence type="ECO:0000256" key="5">
    <source>
        <dbReference type="ARBA" id="ARBA00022692"/>
    </source>
</evidence>
<evidence type="ECO:0000256" key="3">
    <source>
        <dbReference type="ARBA" id="ARBA00007200"/>
    </source>
</evidence>
<evidence type="ECO:0000256" key="6">
    <source>
        <dbReference type="ARBA" id="ARBA00022737"/>
    </source>
</evidence>
<feature type="transmembrane region" description="Helical" evidence="14">
    <location>
        <begin position="2119"/>
        <end position="2136"/>
    </location>
</feature>
<evidence type="ECO:0000256" key="11">
    <source>
        <dbReference type="ARBA" id="ARBA00023273"/>
    </source>
</evidence>
<dbReference type="SUPFAM" id="SSF49299">
    <property type="entry name" value="PKD domain"/>
    <property type="match status" value="2"/>
</dbReference>
<feature type="compositionally biased region" description="Polar residues" evidence="13">
    <location>
        <begin position="2294"/>
        <end position="2322"/>
    </location>
</feature>
<evidence type="ECO:0000256" key="1">
    <source>
        <dbReference type="ARBA" id="ARBA00004138"/>
    </source>
</evidence>
<dbReference type="PROSITE" id="PS50095">
    <property type="entry name" value="PLAT"/>
    <property type="match status" value="1"/>
</dbReference>
<dbReference type="SMART" id="SM00089">
    <property type="entry name" value="PKD"/>
    <property type="match status" value="2"/>
</dbReference>
<sequence length="2433" mass="272956">QIHFFLGQSSHHVSLLDDGSFVVSSDWILETPGKYEISKSTKENFLRIYAEKQAYPTNTDITFLALADVPDLVEFIWHFGDSTSAKSTSSTITKRYHKPGRFDVVAVTSSSHTSITSEVFPLAVERAVKLNRLVHQASVLQNETVTVSCRVNVGTNLTFLWNFGDGSSRLGQSTEQHVFHRRGEFRVKVTVSNLVSSASLSSHIFVVDRPCQPPPVKNLGPLKLQVRRYEVIYLGVTYETEIDCDISGGLQYTWTLFDSAGQTYYLPQTDTHRQSLTLQSHLLHYDTYIAIARVQVIGSVVYSNYSLRVQVMPSPPVAFIQGGTNVFINKRNTTVVTLDGQKSYDPDFPMNPLSYRWTCKPLSSITTSCFNQYIPTSSPVLTFPVSFLKHNFDQFQFTLTIHSGERSASSETFLTIIPNLLGKVSVYCPHCHGDQVNWDKSFSVSTFCEDCNVSPKHIHYTWSLYWVNASSRPVIEVPFCSTVDLNSPSTIIKSPESFPQTLETFTLHPSDTDSSHYTRTVPASAPVLLTETASGTRVTKQNLGPTDSGISLKKKHFGQSDVISEFPGHSDSSAEWEFSFAVLENGDKGGQPYLDGETFSPGDDSVSDPAVYDEGSNLVVPGSATVIQEPTLLDLPRDPVDKGLFESYTYTGISSPFLSFRPFSLKPGSRYMLEVTAKSHHSFLGRTQLFLKTKPAPKGMTCQVQPDKGMELHTHFSIFCTSGKEDLLYEHSFSVGSRPPKLLYQGRDFQYYFSLPSGDPSDDYKVTIYSEIRSSTYGTATKPCPVTVQVQPNKPITHKHSGLRNLSALVRLGNSREIRNYISLLSSILNRLSLDTKANTHAQIHLRNVLISTVCELESSEQASMVDSICALKDLLQVTNQVTLASARQVAVHVQAISDLFLESRAPVHYHLDHRTLNTLVVLLSYILQAAGKNHNFTPQMPNMDNITQVLELDSPTGENIRNSIAFPGCIPASATSDHIKLGGSPATNQMAQLVVDTLQTASDLMLVRENKHVFYILFHKVQEHRVRTDPITLYATYQNQTSTVISSGSTTFYISASLIQLLFVHHSGGTESRQPCVLSVVTELARSPYTCVQHPTQLSGPVVDLSLYNCSVRRKIPVRSLILPINVELQQPPGNSSVHEYILLRTQVNYHSFNITQDHLERAIQLSLLFTPPPNKVFPIMLLFRMFERPTPSINHLHRIHHWETNTIRITLPPSYLNAAGVGHLALLNADFGKAPRHKYLSEQISYSLTVVSSLCLSWDGHQGAWTHQGCRTQQADTASAVNCSCHQLRPLTVVQHQIQSSRDTADLDPFLSASCNLTVLGVLVLCVCLYILRLAVCKRADDMFKKNRRVHYLSDNSPFDSYLYAITIHTGLCSAANMSAKVYIVLYGEDGFSHTRELQVPGCTLFRRHSQVTFILSTADSLGRVWGVHIWHDSSGPSPTWYLRQVEVSEMNRGHVKGRAWLFVGQCWLAVNKGDGQVERMLRVCTHGLGFTKMLCFKLSNYLADFHIWMSVYSCPCPNLFTHTQRLSVCLLLLLGYACINTVIISQIDSELPFELGILDVSAVSVTTGALSVVAVLPGATMISFLFRLHEVKLRRSGVQHGTDVLSLSPTILENKDTDKEPVIQPDVIIRKDDDPAVERSMGPVLQNLLLISEENNADQENQGKAFDLLSESNKFQGIQKELLFDTMKGRKVGPTSQWCHYLAWALCLLLSLSCLVLSAVLGMRFSSSEVLIWIHSLFFSLISCIFFIQPAVILTVAVTVSFWYRKRPDFHTFSRIKELEAAHQPEEQFRISVFPQERCSYLEKVILLAARQRARYLRLVRPLTPAELRKTRGRKRREILIHNTLRDLSVCVSMAFLMLCVTYGSSVSDHYHLNKAVRKQFIRNDDIDFMSIQKHEDWWKWTQTSLLNLLYKNASATTEVRRGTSSYPLSIVTTPTATPLTTCGHLGCSSWPNATVGLGRTKSDAASKLNLLHSCGWLGRQTVALKVQFTLFSPAPNLFTSVTLLTEQSPTNVLLPSFKVQSVKVYHTPAVWDYVVMVCQLLFLLLSLLQLCHQVCTMRQQGLMGYWRTPCNWLEENLTLRLRSPVVSQITMWELKRSEVPVSDETVHVSLQDIRTLRGLTLFLLIIKCMTMLRVNRTLAIPVTLLTRSLSSLFWPTISGLILLVALSCAGNLLFVQSSWAFSSIPRSLQSLLCQYSGLRPARGLLLSGHHFLYSGAFYLSSTVVWTAVRLTYLCIPHFPKILLTLVFQTYYLEEFESLVDELLFRLSALCNCLHHTLPPKAHDYLEEESPITSPIQEPSNMDTKVSQPHVKSSDNLQHTGERAEENPNDRELQTYFSGQNCLSLPESASLIRIWTEDVVETQSDHWTKTNESCWLSKTQATHTEVVVEVLVHEEPVSVEPDKQEGLYGDDSSCWDTSSNSKNKMSQKFA</sequence>
<feature type="domain" description="PKD" evidence="15">
    <location>
        <begin position="70"/>
        <end position="111"/>
    </location>
</feature>
<keyword evidence="5 14" id="KW-0812">Transmembrane</keyword>
<dbReference type="GeneTree" id="ENSGT00940000162104"/>
<keyword evidence="11" id="KW-0966">Cell projection</keyword>
<feature type="compositionally biased region" description="Basic and acidic residues" evidence="13">
    <location>
        <begin position="2323"/>
        <end position="2334"/>
    </location>
</feature>
<feature type="domain" description="REJ" evidence="18">
    <location>
        <begin position="211"/>
        <end position="769"/>
    </location>
</feature>
<dbReference type="InterPro" id="IPR057244">
    <property type="entry name" value="GAIN_B"/>
</dbReference>
<feature type="region of interest" description="Disordered" evidence="13">
    <location>
        <begin position="2400"/>
        <end position="2433"/>
    </location>
</feature>
<dbReference type="Pfam" id="PF00801">
    <property type="entry name" value="PKD"/>
    <property type="match status" value="1"/>
</dbReference>
<dbReference type="STRING" id="1841481.ENSSLDP00000012098"/>
<dbReference type="PROSITE" id="PS50221">
    <property type="entry name" value="GAIN_B"/>
    <property type="match status" value="1"/>
</dbReference>
<evidence type="ECO:0000256" key="10">
    <source>
        <dbReference type="ARBA" id="ARBA00023157"/>
    </source>
</evidence>
<keyword evidence="4" id="KW-1003">Cell membrane</keyword>
<feature type="transmembrane region" description="Helical" evidence="14">
    <location>
        <begin position="1319"/>
        <end position="1338"/>
    </location>
</feature>
<dbReference type="InterPro" id="IPR036392">
    <property type="entry name" value="PLAT/LH2_dom_sf"/>
</dbReference>
<feature type="transmembrane region" description="Helical" evidence="14">
    <location>
        <begin position="1847"/>
        <end position="1867"/>
    </location>
</feature>
<dbReference type="InterPro" id="IPR022409">
    <property type="entry name" value="PKD/Chitinase_dom"/>
</dbReference>
<dbReference type="InterPro" id="IPR013783">
    <property type="entry name" value="Ig-like_fold"/>
</dbReference>
<keyword evidence="7 14" id="KW-1133">Transmembrane helix</keyword>
<evidence type="ECO:0000313" key="20">
    <source>
        <dbReference type="Proteomes" id="UP000261360"/>
    </source>
</evidence>
<comment type="caution">
    <text evidence="12">Lacks conserved residue(s) required for the propagation of feature annotation.</text>
</comment>
<keyword evidence="6" id="KW-0677">Repeat</keyword>
<feature type="transmembrane region" description="Helical" evidence="14">
    <location>
        <begin position="1531"/>
        <end position="1550"/>
    </location>
</feature>
<dbReference type="GO" id="GO:0005929">
    <property type="term" value="C:cilium"/>
    <property type="evidence" value="ECO:0007669"/>
    <property type="project" value="UniProtKB-SubCell"/>
</dbReference>
<dbReference type="Pfam" id="PF02010">
    <property type="entry name" value="REJ"/>
    <property type="match status" value="2"/>
</dbReference>
<evidence type="ECO:0000256" key="2">
    <source>
        <dbReference type="ARBA" id="ARBA00004651"/>
    </source>
</evidence>
<reference evidence="19" key="2">
    <citation type="submission" date="2025-09" db="UniProtKB">
        <authorList>
            <consortium name="Ensembl"/>
        </authorList>
    </citation>
    <scope>IDENTIFICATION</scope>
</reference>
<feature type="transmembrane region" description="Helical" evidence="14">
    <location>
        <begin position="1735"/>
        <end position="1767"/>
    </location>
</feature>
<comment type="similarity">
    <text evidence="3">Belongs to the polycystin family.</text>
</comment>
<feature type="domain" description="PLAT" evidence="16">
    <location>
        <begin position="1364"/>
        <end position="1485"/>
    </location>
</feature>
<feature type="region of interest" description="Disordered" evidence="13">
    <location>
        <begin position="2291"/>
        <end position="2334"/>
    </location>
</feature>
<dbReference type="GO" id="GO:0005261">
    <property type="term" value="F:monoatomic cation channel activity"/>
    <property type="evidence" value="ECO:0007669"/>
    <property type="project" value="TreeGrafter"/>
</dbReference>
<name>A0A3B4XJB1_SERLL</name>
<dbReference type="InterPro" id="IPR001024">
    <property type="entry name" value="PLAT/LH2_dom"/>
</dbReference>
<dbReference type="Pfam" id="PF01477">
    <property type="entry name" value="PLAT"/>
    <property type="match status" value="1"/>
</dbReference>
<feature type="transmembrane region" description="Helical" evidence="14">
    <location>
        <begin position="2156"/>
        <end position="2178"/>
    </location>
</feature>
<keyword evidence="8" id="KW-0969">Cilium</keyword>
<evidence type="ECO:0000256" key="13">
    <source>
        <dbReference type="SAM" id="MobiDB-lite"/>
    </source>
</evidence>
<evidence type="ECO:0000259" key="18">
    <source>
        <dbReference type="PROSITE" id="PS51111"/>
    </source>
</evidence>
<feature type="transmembrane region" description="Helical" evidence="14">
    <location>
        <begin position="1701"/>
        <end position="1723"/>
    </location>
</feature>
<comment type="subcellular location">
    <subcellularLocation>
        <location evidence="2">Cell membrane</location>
        <topology evidence="2">Multi-pass membrane protein</topology>
    </subcellularLocation>
    <subcellularLocation>
        <location evidence="1">Cell projection</location>
        <location evidence="1">Cilium</location>
    </subcellularLocation>
</comment>
<dbReference type="PANTHER" id="PTHR46730">
    <property type="entry name" value="POLYCYSTIN-1"/>
    <property type="match status" value="1"/>
</dbReference>
<evidence type="ECO:0000259" key="17">
    <source>
        <dbReference type="PROSITE" id="PS50221"/>
    </source>
</evidence>
<dbReference type="InterPro" id="IPR035986">
    <property type="entry name" value="PKD_dom_sf"/>
</dbReference>
<dbReference type="Proteomes" id="UP000261360">
    <property type="component" value="Unplaced"/>
</dbReference>
<evidence type="ECO:0000259" key="16">
    <source>
        <dbReference type="PROSITE" id="PS50095"/>
    </source>
</evidence>
<dbReference type="InterPro" id="IPR000601">
    <property type="entry name" value="PKD_dom"/>
</dbReference>